<sequence length="484" mass="51066">MTPPRPGLRLRSIGMIWVALAFGLGLGAALLWLGSANAWRAYLARAEIGGIATWESLRHGTTPPAGVIISPLPPELVALAETGAFARLPGAPQPAYVTQVSIRPEVPGTPAGEALSLAIVSDSLRYPVAALDAAGAHGAAEKFGRVTRLLASFCSEPVLFSRTPDGLWTRIDGRAVWGCGAAPGDYRLVGALGAVLALAGLLSHVARVTGGFEIFARSLMGRRRLGGPDSYEAEGPEELREIVAAVNAHLESERAALSQRLTVLSGVSHDLGTPATRLRLRTALIEDDALRARFETDIDRMTGMIESVLTYTRSELSVEVPRALSLSALLDALVADYQDMGRPVDLLPAEPIVVRGGRSLFMSRAGEGSLPEARRVLVVARPVSLQRAVSNLVDNALKYGRRAHVGLEAHADSAIITVEDEGPGDPAEIEALIAPFRRGPNAATAEGFGLGLTIVAAVAEQHGGRLTFDRGARGLCARLEIARS</sequence>
<dbReference type="SUPFAM" id="SSF47384">
    <property type="entry name" value="Homodimeric domain of signal transducing histidine kinase"/>
    <property type="match status" value="1"/>
</dbReference>
<protein>
    <recommendedName>
        <fullName evidence="3">histidine kinase</fullName>
        <ecNumber evidence="3">2.7.13.3</ecNumber>
    </recommendedName>
</protein>
<evidence type="ECO:0000256" key="1">
    <source>
        <dbReference type="ARBA" id="ARBA00000085"/>
    </source>
</evidence>
<gene>
    <name evidence="11" type="ORF">SAMN04487993_1002315</name>
</gene>
<dbReference type="CDD" id="cd00075">
    <property type="entry name" value="HATPase"/>
    <property type="match status" value="1"/>
</dbReference>
<dbReference type="Gene3D" id="3.30.565.10">
    <property type="entry name" value="Histidine kinase-like ATPase, C-terminal domain"/>
    <property type="match status" value="1"/>
</dbReference>
<dbReference type="AlphaFoldDB" id="A0A1G8J4H6"/>
<dbReference type="InterPro" id="IPR003661">
    <property type="entry name" value="HisK_dim/P_dom"/>
</dbReference>
<evidence type="ECO:0000259" key="10">
    <source>
        <dbReference type="PROSITE" id="PS50109"/>
    </source>
</evidence>
<dbReference type="Pfam" id="PF02518">
    <property type="entry name" value="HATPase_c"/>
    <property type="match status" value="1"/>
</dbReference>
<evidence type="ECO:0000256" key="6">
    <source>
        <dbReference type="ARBA" id="ARBA00022679"/>
    </source>
</evidence>
<name>A0A1G8J4H6_9RHOB</name>
<keyword evidence="4" id="KW-0472">Membrane</keyword>
<dbReference type="InterPro" id="IPR004358">
    <property type="entry name" value="Sig_transdc_His_kin-like_C"/>
</dbReference>
<dbReference type="EC" id="2.7.13.3" evidence="3"/>
<dbReference type="PROSITE" id="PS50109">
    <property type="entry name" value="HIS_KIN"/>
    <property type="match status" value="1"/>
</dbReference>
<dbReference type="GO" id="GO:0000155">
    <property type="term" value="F:phosphorelay sensor kinase activity"/>
    <property type="evidence" value="ECO:0007669"/>
    <property type="project" value="InterPro"/>
</dbReference>
<dbReference type="CDD" id="cd00082">
    <property type="entry name" value="HisKA"/>
    <property type="match status" value="1"/>
</dbReference>
<dbReference type="PANTHER" id="PTHR44936:SF10">
    <property type="entry name" value="SENSOR PROTEIN RSTB"/>
    <property type="match status" value="1"/>
</dbReference>
<dbReference type="SMART" id="SM00387">
    <property type="entry name" value="HATPase_c"/>
    <property type="match status" value="1"/>
</dbReference>
<dbReference type="InterPro" id="IPR005467">
    <property type="entry name" value="His_kinase_dom"/>
</dbReference>
<evidence type="ECO:0000313" key="11">
    <source>
        <dbReference type="EMBL" id="SDI25991.1"/>
    </source>
</evidence>
<dbReference type="InterPro" id="IPR036890">
    <property type="entry name" value="HATPase_C_sf"/>
</dbReference>
<comment type="catalytic activity">
    <reaction evidence="1">
        <text>ATP + protein L-histidine = ADP + protein N-phospho-L-histidine.</text>
        <dbReference type="EC" id="2.7.13.3"/>
    </reaction>
</comment>
<evidence type="ECO:0000256" key="5">
    <source>
        <dbReference type="ARBA" id="ARBA00022553"/>
    </source>
</evidence>
<keyword evidence="8 11" id="KW-0418">Kinase</keyword>
<dbReference type="InterPro" id="IPR036097">
    <property type="entry name" value="HisK_dim/P_sf"/>
</dbReference>
<keyword evidence="7" id="KW-0547">Nucleotide-binding</keyword>
<feature type="domain" description="Histidine kinase" evidence="10">
    <location>
        <begin position="266"/>
        <end position="484"/>
    </location>
</feature>
<keyword evidence="4" id="KW-1003">Cell membrane</keyword>
<dbReference type="Proteomes" id="UP000199093">
    <property type="component" value="Unassembled WGS sequence"/>
</dbReference>
<dbReference type="PRINTS" id="PR00344">
    <property type="entry name" value="BCTRLSENSOR"/>
</dbReference>
<accession>A0A1G8J4H6</accession>
<evidence type="ECO:0000256" key="2">
    <source>
        <dbReference type="ARBA" id="ARBA00004651"/>
    </source>
</evidence>
<keyword evidence="9" id="KW-0067">ATP-binding</keyword>
<dbReference type="GO" id="GO:0005886">
    <property type="term" value="C:plasma membrane"/>
    <property type="evidence" value="ECO:0007669"/>
    <property type="project" value="UniProtKB-SubCell"/>
</dbReference>
<comment type="subcellular location">
    <subcellularLocation>
        <location evidence="2">Cell membrane</location>
        <topology evidence="2">Multi-pass membrane protein</topology>
    </subcellularLocation>
</comment>
<dbReference type="SUPFAM" id="SSF55874">
    <property type="entry name" value="ATPase domain of HSP90 chaperone/DNA topoisomerase II/histidine kinase"/>
    <property type="match status" value="1"/>
</dbReference>
<organism evidence="11 12">
    <name type="scientific">Salipiger marinus</name>
    <dbReference type="NCBI Taxonomy" id="555512"/>
    <lineage>
        <taxon>Bacteria</taxon>
        <taxon>Pseudomonadati</taxon>
        <taxon>Pseudomonadota</taxon>
        <taxon>Alphaproteobacteria</taxon>
        <taxon>Rhodobacterales</taxon>
        <taxon>Roseobacteraceae</taxon>
        <taxon>Salipiger</taxon>
    </lineage>
</organism>
<evidence type="ECO:0000256" key="9">
    <source>
        <dbReference type="ARBA" id="ARBA00022840"/>
    </source>
</evidence>
<dbReference type="InterPro" id="IPR003594">
    <property type="entry name" value="HATPase_dom"/>
</dbReference>
<evidence type="ECO:0000256" key="8">
    <source>
        <dbReference type="ARBA" id="ARBA00022777"/>
    </source>
</evidence>
<evidence type="ECO:0000256" key="3">
    <source>
        <dbReference type="ARBA" id="ARBA00012438"/>
    </source>
</evidence>
<reference evidence="11 12" key="1">
    <citation type="submission" date="2016-10" db="EMBL/GenBank/DDBJ databases">
        <authorList>
            <person name="de Groot N.N."/>
        </authorList>
    </citation>
    <scope>NUCLEOTIDE SEQUENCE [LARGE SCALE GENOMIC DNA]</scope>
    <source>
        <strain evidence="11 12">DSM 26424</strain>
    </source>
</reference>
<dbReference type="STRING" id="555512.SAMN04487993_1002315"/>
<evidence type="ECO:0000256" key="7">
    <source>
        <dbReference type="ARBA" id="ARBA00022741"/>
    </source>
</evidence>
<evidence type="ECO:0000313" key="12">
    <source>
        <dbReference type="Proteomes" id="UP000199093"/>
    </source>
</evidence>
<keyword evidence="12" id="KW-1185">Reference proteome</keyword>
<keyword evidence="6" id="KW-0808">Transferase</keyword>
<dbReference type="PANTHER" id="PTHR44936">
    <property type="entry name" value="SENSOR PROTEIN CREC"/>
    <property type="match status" value="1"/>
</dbReference>
<dbReference type="GO" id="GO:0005524">
    <property type="term" value="F:ATP binding"/>
    <property type="evidence" value="ECO:0007669"/>
    <property type="project" value="UniProtKB-KW"/>
</dbReference>
<keyword evidence="5" id="KW-0597">Phosphoprotein</keyword>
<dbReference type="SMART" id="SM00388">
    <property type="entry name" value="HisKA"/>
    <property type="match status" value="1"/>
</dbReference>
<evidence type="ECO:0000256" key="4">
    <source>
        <dbReference type="ARBA" id="ARBA00022475"/>
    </source>
</evidence>
<dbReference type="EMBL" id="FNEJ01000002">
    <property type="protein sequence ID" value="SDI25991.1"/>
    <property type="molecule type" value="Genomic_DNA"/>
</dbReference>
<proteinExistence type="predicted"/>
<dbReference type="Gene3D" id="1.10.287.130">
    <property type="match status" value="1"/>
</dbReference>
<dbReference type="InterPro" id="IPR050980">
    <property type="entry name" value="2C_sensor_his_kinase"/>
</dbReference>